<feature type="compositionally biased region" description="Basic and acidic residues" evidence="9">
    <location>
        <begin position="15"/>
        <end position="27"/>
    </location>
</feature>
<comment type="catalytic activity">
    <reaction evidence="1 8">
        <text>GTP + H2O = 7,8-dihydroneopterin 3'-triphosphate + formate + H(+)</text>
        <dbReference type="Rhea" id="RHEA:17473"/>
        <dbReference type="ChEBI" id="CHEBI:15377"/>
        <dbReference type="ChEBI" id="CHEBI:15378"/>
        <dbReference type="ChEBI" id="CHEBI:15740"/>
        <dbReference type="ChEBI" id="CHEBI:37565"/>
        <dbReference type="ChEBI" id="CHEBI:58462"/>
        <dbReference type="EC" id="3.5.4.16"/>
    </reaction>
</comment>
<name>A0A6C1KJU9_XANAU</name>
<feature type="binding site" evidence="8">
    <location>
        <position position="202"/>
    </location>
    <ligand>
        <name>Zn(2+)</name>
        <dbReference type="ChEBI" id="CHEBI:29105"/>
    </ligand>
</feature>
<gene>
    <name evidence="8 11" type="primary">folE</name>
    <name evidence="11" type="ORF">FBQ73_02940</name>
</gene>
<dbReference type="GO" id="GO:0046654">
    <property type="term" value="P:tetrahydrofolate biosynthetic process"/>
    <property type="evidence" value="ECO:0007669"/>
    <property type="project" value="UniProtKB-UniRule"/>
</dbReference>
<dbReference type="EC" id="3.5.4.16" evidence="8"/>
<evidence type="ECO:0000256" key="8">
    <source>
        <dbReference type="HAMAP-Rule" id="MF_00223"/>
    </source>
</evidence>
<evidence type="ECO:0000256" key="1">
    <source>
        <dbReference type="ARBA" id="ARBA00001052"/>
    </source>
</evidence>
<dbReference type="GO" id="GO:0005737">
    <property type="term" value="C:cytoplasm"/>
    <property type="evidence" value="ECO:0007669"/>
    <property type="project" value="TreeGrafter"/>
</dbReference>
<comment type="pathway">
    <text evidence="2 8">Cofactor biosynthesis; 7,8-dihydroneopterin triphosphate biosynthesis; 7,8-dihydroneopterin triphosphate from GTP: step 1/1.</text>
</comment>
<dbReference type="PANTHER" id="PTHR11109">
    <property type="entry name" value="GTP CYCLOHYDROLASE I"/>
    <property type="match status" value="1"/>
</dbReference>
<dbReference type="Gene3D" id="1.10.286.10">
    <property type="match status" value="1"/>
</dbReference>
<dbReference type="GO" id="GO:0008270">
    <property type="term" value="F:zinc ion binding"/>
    <property type="evidence" value="ECO:0007669"/>
    <property type="project" value="UniProtKB-UniRule"/>
</dbReference>
<dbReference type="NCBIfam" id="TIGR00063">
    <property type="entry name" value="folE"/>
    <property type="match status" value="1"/>
</dbReference>
<comment type="subunit">
    <text evidence="4">Toroid-shaped homodecamer, composed of two pentamers of five dimers.</text>
</comment>
<evidence type="ECO:0000313" key="11">
    <source>
        <dbReference type="EMBL" id="TLX44539.1"/>
    </source>
</evidence>
<dbReference type="GO" id="GO:0006729">
    <property type="term" value="P:tetrahydrobiopterin biosynthetic process"/>
    <property type="evidence" value="ECO:0007669"/>
    <property type="project" value="TreeGrafter"/>
</dbReference>
<dbReference type="RefSeq" id="WP_138398025.1">
    <property type="nucleotide sequence ID" value="NZ_JBAFVI010000012.1"/>
</dbReference>
<dbReference type="FunFam" id="1.10.286.10:FF:000001">
    <property type="entry name" value="GTP cyclohydrolase 1"/>
    <property type="match status" value="1"/>
</dbReference>
<dbReference type="UniPathway" id="UPA00848">
    <property type="reaction ID" value="UER00151"/>
</dbReference>
<dbReference type="InterPro" id="IPR018234">
    <property type="entry name" value="GTP_CycHdrlase_I_CS"/>
</dbReference>
<reference evidence="11 12" key="1">
    <citation type="submission" date="2019-05" db="EMBL/GenBank/DDBJ databases">
        <authorList>
            <person name="Zhou X."/>
        </authorList>
    </citation>
    <scope>NUCLEOTIDE SEQUENCE [LARGE SCALE GENOMIC DNA]</scope>
    <source>
        <strain evidence="11 12">DSM 432</strain>
    </source>
</reference>
<dbReference type="GO" id="GO:0006730">
    <property type="term" value="P:one-carbon metabolic process"/>
    <property type="evidence" value="ECO:0007669"/>
    <property type="project" value="UniProtKB-UniRule"/>
</dbReference>
<sequence length="242" mass="26895">MDAVVKLFKAQAENEERERKLKAEAKAVSKAAARPDGAPPAPKIHPPLADGTPRPSRQEAEAAVRTLLAYIGEDPAREGLLDTPKRVVKSYDELFSGYGEDGDELLDRTFGEIGTFDDFVLVRDIPFHSHCEHHMVPFVGKAHIAYFPVERVVGLSKIARVVDIFARRLQTQEHLTSQITTTLDEGLRPRGVAVMIEAEHMCMSMRGITKQGVSTLTTQFTGVFRDDPAEQVRFITLVRSKS</sequence>
<accession>A0A6C1KJU9</accession>
<comment type="similarity">
    <text evidence="3 8">Belongs to the GTP cyclohydrolase I family.</text>
</comment>
<evidence type="ECO:0000256" key="9">
    <source>
        <dbReference type="SAM" id="MobiDB-lite"/>
    </source>
</evidence>
<dbReference type="PANTHER" id="PTHR11109:SF7">
    <property type="entry name" value="GTP CYCLOHYDROLASE 1"/>
    <property type="match status" value="1"/>
</dbReference>
<feature type="region of interest" description="Disordered" evidence="9">
    <location>
        <begin position="15"/>
        <end position="58"/>
    </location>
</feature>
<dbReference type="GeneID" id="95772410"/>
<dbReference type="InterPro" id="IPR043133">
    <property type="entry name" value="GTP-CH-I_C/QueF"/>
</dbReference>
<dbReference type="FunFam" id="3.30.1130.10:FF:000001">
    <property type="entry name" value="GTP cyclohydrolase 1"/>
    <property type="match status" value="1"/>
</dbReference>
<evidence type="ECO:0000256" key="7">
    <source>
        <dbReference type="ARBA" id="ARBA00023134"/>
    </source>
</evidence>
<dbReference type="OrthoDB" id="9801207at2"/>
<comment type="caution">
    <text evidence="11">The sequence shown here is derived from an EMBL/GenBank/DDBJ whole genome shotgun (WGS) entry which is preliminary data.</text>
</comment>
<dbReference type="SUPFAM" id="SSF55620">
    <property type="entry name" value="Tetrahydrobiopterin biosynthesis enzymes-like"/>
    <property type="match status" value="1"/>
</dbReference>
<dbReference type="GO" id="GO:0003934">
    <property type="term" value="F:GTP cyclohydrolase I activity"/>
    <property type="evidence" value="ECO:0007669"/>
    <property type="project" value="UniProtKB-UniRule"/>
</dbReference>
<keyword evidence="6 8" id="KW-0378">Hydrolase</keyword>
<evidence type="ECO:0000256" key="5">
    <source>
        <dbReference type="ARBA" id="ARBA00022563"/>
    </source>
</evidence>
<keyword evidence="5 8" id="KW-0554">One-carbon metabolism</keyword>
<proteinExistence type="inferred from homology"/>
<dbReference type="Gene3D" id="3.30.1130.10">
    <property type="match status" value="1"/>
</dbReference>
<comment type="subunit">
    <text evidence="8">Homopolymer.</text>
</comment>
<keyword evidence="8" id="KW-0479">Metal-binding</keyword>
<dbReference type="Proteomes" id="UP000305131">
    <property type="component" value="Unassembled WGS sequence"/>
</dbReference>
<keyword evidence="8" id="KW-0547">Nucleotide-binding</keyword>
<keyword evidence="7 8" id="KW-0342">GTP-binding</keyword>
<evidence type="ECO:0000256" key="4">
    <source>
        <dbReference type="ARBA" id="ARBA00011857"/>
    </source>
</evidence>
<feature type="binding site" evidence="8">
    <location>
        <position position="131"/>
    </location>
    <ligand>
        <name>Zn(2+)</name>
        <dbReference type="ChEBI" id="CHEBI:29105"/>
    </ligand>
</feature>
<dbReference type="NCBIfam" id="NF006825">
    <property type="entry name" value="PRK09347.1-2"/>
    <property type="match status" value="1"/>
</dbReference>
<dbReference type="HAMAP" id="MF_00223">
    <property type="entry name" value="FolE"/>
    <property type="match status" value="1"/>
</dbReference>
<keyword evidence="8" id="KW-0862">Zinc</keyword>
<evidence type="ECO:0000256" key="3">
    <source>
        <dbReference type="ARBA" id="ARBA00008085"/>
    </source>
</evidence>
<dbReference type="InterPro" id="IPR020602">
    <property type="entry name" value="GTP_CycHdrlase_I_dom"/>
</dbReference>
<dbReference type="EMBL" id="VAUP01000007">
    <property type="protein sequence ID" value="TLX44539.1"/>
    <property type="molecule type" value="Genomic_DNA"/>
</dbReference>
<dbReference type="Pfam" id="PF01227">
    <property type="entry name" value="GTP_cyclohydroI"/>
    <property type="match status" value="1"/>
</dbReference>
<evidence type="ECO:0000256" key="2">
    <source>
        <dbReference type="ARBA" id="ARBA00005080"/>
    </source>
</evidence>
<dbReference type="PROSITE" id="PS00859">
    <property type="entry name" value="GTP_CYCLOHYDROL_1_1"/>
    <property type="match status" value="1"/>
</dbReference>
<feature type="domain" description="GTP cyclohydrolase I" evidence="10">
    <location>
        <begin position="61"/>
        <end position="238"/>
    </location>
</feature>
<organism evidence="11 12">
    <name type="scientific">Xanthobacter autotrophicus</name>
    <dbReference type="NCBI Taxonomy" id="280"/>
    <lineage>
        <taxon>Bacteria</taxon>
        <taxon>Pseudomonadati</taxon>
        <taxon>Pseudomonadota</taxon>
        <taxon>Alphaproteobacteria</taxon>
        <taxon>Hyphomicrobiales</taxon>
        <taxon>Xanthobacteraceae</taxon>
        <taxon>Xanthobacter</taxon>
    </lineage>
</organism>
<evidence type="ECO:0000313" key="12">
    <source>
        <dbReference type="Proteomes" id="UP000305131"/>
    </source>
</evidence>
<dbReference type="AlphaFoldDB" id="A0A6C1KJU9"/>
<dbReference type="InterPro" id="IPR043134">
    <property type="entry name" value="GTP-CH-I_N"/>
</dbReference>
<dbReference type="GO" id="GO:0005525">
    <property type="term" value="F:GTP binding"/>
    <property type="evidence" value="ECO:0007669"/>
    <property type="project" value="UniProtKB-KW"/>
</dbReference>
<feature type="binding site" evidence="8">
    <location>
        <position position="134"/>
    </location>
    <ligand>
        <name>Zn(2+)</name>
        <dbReference type="ChEBI" id="CHEBI:29105"/>
    </ligand>
</feature>
<evidence type="ECO:0000259" key="10">
    <source>
        <dbReference type="Pfam" id="PF01227"/>
    </source>
</evidence>
<evidence type="ECO:0000256" key="6">
    <source>
        <dbReference type="ARBA" id="ARBA00022801"/>
    </source>
</evidence>
<dbReference type="InterPro" id="IPR001474">
    <property type="entry name" value="GTP_CycHdrlase_I"/>
</dbReference>
<dbReference type="NCBIfam" id="NF006826">
    <property type="entry name" value="PRK09347.1-3"/>
    <property type="match status" value="1"/>
</dbReference>
<protein>
    <recommendedName>
        <fullName evidence="8">GTP cyclohydrolase 1</fullName>
        <ecNumber evidence="8">3.5.4.16</ecNumber>
    </recommendedName>
    <alternativeName>
        <fullName evidence="8">GTP cyclohydrolase I</fullName>
        <shortName evidence="8">GTP-CH-I</shortName>
    </alternativeName>
</protein>